<dbReference type="InterPro" id="IPR029060">
    <property type="entry name" value="PIN-like_dom_sf"/>
</dbReference>
<sequence length="126" mass="14096">MSGVLVDTCVWVDHFKRRNDTLVDLLASDRVLSHPMIVGELACGTPPFRRQTLLDLEGLQPVRQASIREVMDLVERDRLFGLGCGVVDLMLLASARMTPGVVLWTLDRRLNALAQRYGMTHPAARL</sequence>
<evidence type="ECO:0000313" key="3">
    <source>
        <dbReference type="Proteomes" id="UP000293433"/>
    </source>
</evidence>
<dbReference type="InterPro" id="IPR002716">
    <property type="entry name" value="PIN_dom"/>
</dbReference>
<dbReference type="EMBL" id="SGWV01000012">
    <property type="protein sequence ID" value="RZS47489.1"/>
    <property type="molecule type" value="Genomic_DNA"/>
</dbReference>
<protein>
    <recommendedName>
        <fullName evidence="1">PIN domain-containing protein</fullName>
    </recommendedName>
</protein>
<dbReference type="OrthoDB" id="329172at2"/>
<keyword evidence="3" id="KW-1185">Reference proteome</keyword>
<feature type="domain" description="PIN" evidence="1">
    <location>
        <begin position="4"/>
        <end position="114"/>
    </location>
</feature>
<name>A0A4Q7LAG3_9BURK</name>
<dbReference type="Gene3D" id="3.40.50.1010">
    <property type="entry name" value="5'-nuclease"/>
    <property type="match status" value="1"/>
</dbReference>
<dbReference type="AlphaFoldDB" id="A0A4Q7LAG3"/>
<evidence type="ECO:0000313" key="2">
    <source>
        <dbReference type="EMBL" id="RZS47489.1"/>
    </source>
</evidence>
<comment type="caution">
    <text evidence="2">The sequence shown here is derived from an EMBL/GenBank/DDBJ whole genome shotgun (WGS) entry which is preliminary data.</text>
</comment>
<accession>A0A4Q7LAG3</accession>
<evidence type="ECO:0000259" key="1">
    <source>
        <dbReference type="Pfam" id="PF01850"/>
    </source>
</evidence>
<dbReference type="SUPFAM" id="SSF88723">
    <property type="entry name" value="PIN domain-like"/>
    <property type="match status" value="1"/>
</dbReference>
<proteinExistence type="predicted"/>
<dbReference type="Pfam" id="PF01850">
    <property type="entry name" value="PIN"/>
    <property type="match status" value="1"/>
</dbReference>
<dbReference type="Proteomes" id="UP000293433">
    <property type="component" value="Unassembled WGS sequence"/>
</dbReference>
<gene>
    <name evidence="2" type="ORF">EV685_3694</name>
</gene>
<organism evidence="2 3">
    <name type="scientific">Sphaerotilus mobilis</name>
    <dbReference type="NCBI Taxonomy" id="47994"/>
    <lineage>
        <taxon>Bacteria</taxon>
        <taxon>Pseudomonadati</taxon>
        <taxon>Pseudomonadota</taxon>
        <taxon>Betaproteobacteria</taxon>
        <taxon>Burkholderiales</taxon>
        <taxon>Sphaerotilaceae</taxon>
        <taxon>Sphaerotilus</taxon>
    </lineage>
</organism>
<dbReference type="RefSeq" id="WP_130483510.1">
    <property type="nucleotide sequence ID" value="NZ_SGWV01000012.1"/>
</dbReference>
<reference evidence="2 3" key="1">
    <citation type="submission" date="2019-02" db="EMBL/GenBank/DDBJ databases">
        <title>Genomic Encyclopedia of Type Strains, Phase IV (KMG-IV): sequencing the most valuable type-strain genomes for metagenomic binning, comparative biology and taxonomic classification.</title>
        <authorList>
            <person name="Goeker M."/>
        </authorList>
    </citation>
    <scope>NUCLEOTIDE SEQUENCE [LARGE SCALE GENOMIC DNA]</scope>
    <source>
        <strain evidence="2 3">DSM 10617</strain>
    </source>
</reference>